<comment type="similarity">
    <text evidence="1 8">Belongs to the peptidase S8 family.</text>
</comment>
<dbReference type="EMBL" id="SPLM01000001">
    <property type="protein sequence ID" value="TMW69607.1"/>
    <property type="molecule type" value="Genomic_DNA"/>
</dbReference>
<evidence type="ECO:0000256" key="5">
    <source>
        <dbReference type="ARBA" id="ARBA00023529"/>
    </source>
</evidence>
<feature type="chain" id="PRO_5035436190" description="subtilisin" evidence="10">
    <location>
        <begin position="21"/>
        <end position="545"/>
    </location>
</feature>
<feature type="compositionally biased region" description="Low complexity" evidence="9">
    <location>
        <begin position="463"/>
        <end position="516"/>
    </location>
</feature>
<feature type="region of interest" description="Disordered" evidence="9">
    <location>
        <begin position="462"/>
        <end position="516"/>
    </location>
</feature>
<protein>
    <recommendedName>
        <fullName evidence="6">subtilisin</fullName>
        <ecNumber evidence="6">3.4.21.62</ecNumber>
    </recommendedName>
</protein>
<reference evidence="12" key="1">
    <citation type="submission" date="2019-03" db="EMBL/GenBank/DDBJ databases">
        <title>Long read genome sequence of the mycoparasitic Pythium oligandrum ATCC 38472 isolated from sugarbeet rhizosphere.</title>
        <authorList>
            <person name="Gaulin E."/>
        </authorList>
    </citation>
    <scope>NUCLEOTIDE SEQUENCE</scope>
    <source>
        <strain evidence="12">ATCC 38472_TT</strain>
    </source>
</reference>
<evidence type="ECO:0000256" key="7">
    <source>
        <dbReference type="PIRSR" id="PIRSR615500-1"/>
    </source>
</evidence>
<dbReference type="Proteomes" id="UP000794436">
    <property type="component" value="Unassembled WGS sequence"/>
</dbReference>
<feature type="active site" description="Charge relay system" evidence="7 8">
    <location>
        <position position="219"/>
    </location>
</feature>
<comment type="catalytic activity">
    <reaction evidence="5">
        <text>Hydrolysis of proteins with broad specificity for peptide bonds, and a preference for a large uncharged residue in P1. Hydrolyzes peptide amides.</text>
        <dbReference type="EC" id="3.4.21.62"/>
    </reaction>
</comment>
<dbReference type="InterPro" id="IPR036852">
    <property type="entry name" value="Peptidase_S8/S53_dom_sf"/>
</dbReference>
<sequence>MVSTKFALIAAALAISRASAAPRVDPAVHRTLRQQGTVNLIITMKDSNTEPLKVVQEASYATRGAKIEALVERLSAHATTSQADVDAVVAHESSASLFAKTRTFWVSNQRYIEGASAELLEKLSAVSSIFEIREEQVLPLPKFTRANTTASVQANEWGVTKVNAPTVWANGNKGEGIVVSTIDTGVLGTHEILKDNFRSDFGWYDPEKQASAPYDEQGHGSHTMGTIAGANGVGVAPGATWIACKGCRTDGCSESDLLACAEFITCPTDTSGKNKDCSKAPHLVSNSWGGGQGDTFYKSAVDAWQAAGIVPIFANGNEGPACTTSSSPGDYENVIAVGATDSSDALASFSSKGPSTGGLLKPEVSAPGVNVRSAWYTGNSDYDTISGTSMATPHVSGVVALLLAAKGDLTYAQVKDALINGVDTSTLAKSGYSCGTSNNKDGVFPNNMYGYGRVNAVKVIDGSSATPTPTSSTPAPTTKTPSPTTKTPAPTTKTPSPTTKTPSPTTKTPAPTTQAPSSCGDYDYYSCYKADVCYWSWSQNKCVDY</sequence>
<dbReference type="Gene3D" id="3.40.50.200">
    <property type="entry name" value="Peptidase S8/S53 domain"/>
    <property type="match status" value="1"/>
</dbReference>
<dbReference type="OrthoDB" id="1911066at2759"/>
<evidence type="ECO:0000256" key="2">
    <source>
        <dbReference type="ARBA" id="ARBA00022670"/>
    </source>
</evidence>
<evidence type="ECO:0000313" key="12">
    <source>
        <dbReference type="EMBL" id="TMW69607.1"/>
    </source>
</evidence>
<feature type="signal peptide" evidence="10">
    <location>
        <begin position="1"/>
        <end position="20"/>
    </location>
</feature>
<keyword evidence="13" id="KW-1185">Reference proteome</keyword>
<keyword evidence="10" id="KW-0732">Signal</keyword>
<dbReference type="AlphaFoldDB" id="A0A8K1CTF4"/>
<dbReference type="EC" id="3.4.21.62" evidence="6"/>
<evidence type="ECO:0000256" key="10">
    <source>
        <dbReference type="SAM" id="SignalP"/>
    </source>
</evidence>
<dbReference type="InterPro" id="IPR050131">
    <property type="entry name" value="Peptidase_S8_subtilisin-like"/>
</dbReference>
<evidence type="ECO:0000256" key="1">
    <source>
        <dbReference type="ARBA" id="ARBA00011073"/>
    </source>
</evidence>
<organism evidence="12 13">
    <name type="scientific">Pythium oligandrum</name>
    <name type="common">Mycoparasitic fungus</name>
    <dbReference type="NCBI Taxonomy" id="41045"/>
    <lineage>
        <taxon>Eukaryota</taxon>
        <taxon>Sar</taxon>
        <taxon>Stramenopiles</taxon>
        <taxon>Oomycota</taxon>
        <taxon>Peronosporomycetes</taxon>
        <taxon>Pythiales</taxon>
        <taxon>Pythiaceae</taxon>
        <taxon>Pythium</taxon>
    </lineage>
</organism>
<gene>
    <name evidence="12" type="ORF">Poli38472_001763</name>
</gene>
<feature type="domain" description="Peptidase S8/S53" evidence="11">
    <location>
        <begin position="174"/>
        <end position="452"/>
    </location>
</feature>
<evidence type="ECO:0000256" key="6">
    <source>
        <dbReference type="ARBA" id="ARBA00023619"/>
    </source>
</evidence>
<dbReference type="Pfam" id="PF00082">
    <property type="entry name" value="Peptidase_S8"/>
    <property type="match status" value="1"/>
</dbReference>
<evidence type="ECO:0000256" key="4">
    <source>
        <dbReference type="ARBA" id="ARBA00022825"/>
    </source>
</evidence>
<feature type="active site" description="Charge relay system" evidence="7 8">
    <location>
        <position position="389"/>
    </location>
</feature>
<evidence type="ECO:0000313" key="13">
    <source>
        <dbReference type="Proteomes" id="UP000794436"/>
    </source>
</evidence>
<dbReference type="PANTHER" id="PTHR43806:SF67">
    <property type="entry name" value="EGF-LIKE DOMAIN-CONTAINING PROTEIN"/>
    <property type="match status" value="1"/>
</dbReference>
<dbReference type="PANTHER" id="PTHR43806">
    <property type="entry name" value="PEPTIDASE S8"/>
    <property type="match status" value="1"/>
</dbReference>
<accession>A0A8K1CTF4</accession>
<evidence type="ECO:0000256" key="3">
    <source>
        <dbReference type="ARBA" id="ARBA00022801"/>
    </source>
</evidence>
<comment type="caution">
    <text evidence="12">The sequence shown here is derived from an EMBL/GenBank/DDBJ whole genome shotgun (WGS) entry which is preliminary data.</text>
</comment>
<name>A0A8K1CTF4_PYTOL</name>
<feature type="active site" description="Charge relay system" evidence="7 8">
    <location>
        <position position="183"/>
    </location>
</feature>
<dbReference type="InterPro" id="IPR000209">
    <property type="entry name" value="Peptidase_S8/S53_dom"/>
</dbReference>
<keyword evidence="2 8" id="KW-0645">Protease</keyword>
<dbReference type="InterPro" id="IPR023828">
    <property type="entry name" value="Peptidase_S8_Ser-AS"/>
</dbReference>
<dbReference type="GO" id="GO:0006508">
    <property type="term" value="P:proteolysis"/>
    <property type="evidence" value="ECO:0007669"/>
    <property type="project" value="UniProtKB-KW"/>
</dbReference>
<dbReference type="PROSITE" id="PS00138">
    <property type="entry name" value="SUBTILASE_SER"/>
    <property type="match status" value="1"/>
</dbReference>
<evidence type="ECO:0000259" key="11">
    <source>
        <dbReference type="Pfam" id="PF00082"/>
    </source>
</evidence>
<keyword evidence="3 8" id="KW-0378">Hydrolase</keyword>
<dbReference type="PRINTS" id="PR00723">
    <property type="entry name" value="SUBTILISIN"/>
</dbReference>
<evidence type="ECO:0000256" key="8">
    <source>
        <dbReference type="PROSITE-ProRule" id="PRU01240"/>
    </source>
</evidence>
<dbReference type="SUPFAM" id="SSF52743">
    <property type="entry name" value="Subtilisin-like"/>
    <property type="match status" value="1"/>
</dbReference>
<dbReference type="PROSITE" id="PS51892">
    <property type="entry name" value="SUBTILASE"/>
    <property type="match status" value="1"/>
</dbReference>
<keyword evidence="4 8" id="KW-0720">Serine protease</keyword>
<dbReference type="GO" id="GO:0004252">
    <property type="term" value="F:serine-type endopeptidase activity"/>
    <property type="evidence" value="ECO:0007669"/>
    <property type="project" value="UniProtKB-UniRule"/>
</dbReference>
<evidence type="ECO:0000256" key="9">
    <source>
        <dbReference type="SAM" id="MobiDB-lite"/>
    </source>
</evidence>
<proteinExistence type="inferred from homology"/>
<dbReference type="InterPro" id="IPR015500">
    <property type="entry name" value="Peptidase_S8_subtilisin-rel"/>
</dbReference>